<name>A0ABT3GTD8_9RHOB</name>
<dbReference type="InterPro" id="IPR009576">
    <property type="entry name" value="Biofilm_formation_YgiB"/>
</dbReference>
<proteinExistence type="predicted"/>
<evidence type="ECO:0000313" key="1">
    <source>
        <dbReference type="EMBL" id="MCW1930787.1"/>
    </source>
</evidence>
<dbReference type="Pfam" id="PF06693">
    <property type="entry name" value="DUF1190"/>
    <property type="match status" value="1"/>
</dbReference>
<evidence type="ECO:0000313" key="2">
    <source>
        <dbReference type="Proteomes" id="UP001208938"/>
    </source>
</evidence>
<protein>
    <submittedName>
        <fullName evidence="1">DUF1190 domain-containing protein</fullName>
    </submittedName>
</protein>
<gene>
    <name evidence="1" type="ORF">OKW52_00500</name>
</gene>
<dbReference type="EMBL" id="JAPDFL010000001">
    <property type="protein sequence ID" value="MCW1930787.1"/>
    <property type="molecule type" value="Genomic_DNA"/>
</dbReference>
<sequence length="174" mass="17418">MVGCTPETVETHVFPTLEECTASATGDSGYSSRECSEAFALAEVAHAETAPRYNERALCEEQHGGECVADPGAAASGGGSIFMPLMMGYMMGSMMNNGRATMGAQPLYRNPTGGFSTASGATSLNGNRGAVSLAPSNFRAAPTATGAAPMTRASVRATGGFGAGRTGGGASFGG</sequence>
<comment type="caution">
    <text evidence="1">The sequence shown here is derived from an EMBL/GenBank/DDBJ whole genome shotgun (WGS) entry which is preliminary data.</text>
</comment>
<accession>A0ABT3GTD8</accession>
<reference evidence="1 2" key="1">
    <citation type="submission" date="2022-10" db="EMBL/GenBank/DDBJ databases">
        <title>Pararhodobacter sp. nov., isolated from marine algae.</title>
        <authorList>
            <person name="Choi B.J."/>
            <person name="Kim J.M."/>
            <person name="Lee J.K."/>
            <person name="Choi D.G."/>
            <person name="Jeon C.O."/>
        </authorList>
    </citation>
    <scope>NUCLEOTIDE SEQUENCE [LARGE SCALE GENOMIC DNA]</scope>
    <source>
        <strain evidence="1 2">ZQ420</strain>
    </source>
</reference>
<dbReference type="Proteomes" id="UP001208938">
    <property type="component" value="Unassembled WGS sequence"/>
</dbReference>
<organism evidence="1 2">
    <name type="scientific">Pararhodobacter zhoushanensis</name>
    <dbReference type="NCBI Taxonomy" id="2479545"/>
    <lineage>
        <taxon>Bacteria</taxon>
        <taxon>Pseudomonadati</taxon>
        <taxon>Pseudomonadota</taxon>
        <taxon>Alphaproteobacteria</taxon>
        <taxon>Rhodobacterales</taxon>
        <taxon>Paracoccaceae</taxon>
        <taxon>Pararhodobacter</taxon>
    </lineage>
</organism>
<keyword evidence="2" id="KW-1185">Reference proteome</keyword>